<organism evidence="3 4">
    <name type="scientific">Senna tora</name>
    <dbReference type="NCBI Taxonomy" id="362788"/>
    <lineage>
        <taxon>Eukaryota</taxon>
        <taxon>Viridiplantae</taxon>
        <taxon>Streptophyta</taxon>
        <taxon>Embryophyta</taxon>
        <taxon>Tracheophyta</taxon>
        <taxon>Spermatophyta</taxon>
        <taxon>Magnoliopsida</taxon>
        <taxon>eudicotyledons</taxon>
        <taxon>Gunneridae</taxon>
        <taxon>Pentapetalae</taxon>
        <taxon>rosids</taxon>
        <taxon>fabids</taxon>
        <taxon>Fabales</taxon>
        <taxon>Fabaceae</taxon>
        <taxon>Caesalpinioideae</taxon>
        <taxon>Cassia clade</taxon>
        <taxon>Senna</taxon>
    </lineage>
</organism>
<proteinExistence type="predicted"/>
<keyword evidence="1" id="KW-0863">Zinc-finger</keyword>
<dbReference type="Proteomes" id="UP000634136">
    <property type="component" value="Unassembled WGS sequence"/>
</dbReference>
<dbReference type="InterPro" id="IPR004330">
    <property type="entry name" value="FAR1_DNA_bnd_dom"/>
</dbReference>
<feature type="domain" description="SWIM-type" evidence="2">
    <location>
        <begin position="575"/>
        <end position="611"/>
    </location>
</feature>
<dbReference type="OrthoDB" id="2402896at2759"/>
<keyword evidence="1" id="KW-0479">Metal-binding</keyword>
<dbReference type="PANTHER" id="PTHR47718:SF2">
    <property type="entry name" value="PROTEIN FAR1-RELATED SEQUENCE 5-LIKE"/>
    <property type="match status" value="1"/>
</dbReference>
<dbReference type="InterPro" id="IPR007527">
    <property type="entry name" value="Znf_SWIM"/>
</dbReference>
<dbReference type="AlphaFoldDB" id="A0A834WDQ3"/>
<evidence type="ECO:0000256" key="1">
    <source>
        <dbReference type="PROSITE-ProRule" id="PRU00325"/>
    </source>
</evidence>
<keyword evidence="1" id="KW-0862">Zinc</keyword>
<reference evidence="3" key="1">
    <citation type="submission" date="2020-09" db="EMBL/GenBank/DDBJ databases">
        <title>Genome-Enabled Discovery of Anthraquinone Biosynthesis in Senna tora.</title>
        <authorList>
            <person name="Kang S.-H."/>
            <person name="Pandey R.P."/>
            <person name="Lee C.-M."/>
            <person name="Sim J.-S."/>
            <person name="Jeong J.-T."/>
            <person name="Choi B.-S."/>
            <person name="Jung M."/>
            <person name="Ginzburg D."/>
            <person name="Zhao K."/>
            <person name="Won S.Y."/>
            <person name="Oh T.-J."/>
            <person name="Yu Y."/>
            <person name="Kim N.-H."/>
            <person name="Lee O.R."/>
            <person name="Lee T.-H."/>
            <person name="Bashyal P."/>
            <person name="Kim T.-S."/>
            <person name="Lee W.-H."/>
            <person name="Kawkins C."/>
            <person name="Kim C.-K."/>
            <person name="Kim J.S."/>
            <person name="Ahn B.O."/>
            <person name="Rhee S.Y."/>
            <person name="Sohng J.K."/>
        </authorList>
    </citation>
    <scope>NUCLEOTIDE SEQUENCE</scope>
    <source>
        <tissue evidence="3">Leaf</tissue>
    </source>
</reference>
<evidence type="ECO:0000313" key="3">
    <source>
        <dbReference type="EMBL" id="KAF7818767.1"/>
    </source>
</evidence>
<dbReference type="EMBL" id="JAAIUW010000008">
    <property type="protein sequence ID" value="KAF7818767.1"/>
    <property type="molecule type" value="Genomic_DNA"/>
</dbReference>
<gene>
    <name evidence="3" type="ORF">G2W53_024222</name>
</gene>
<name>A0A834WDQ3_9FABA</name>
<dbReference type="PROSITE" id="PS50966">
    <property type="entry name" value="ZF_SWIM"/>
    <property type="match status" value="1"/>
</dbReference>
<dbReference type="Pfam" id="PF10551">
    <property type="entry name" value="MULE"/>
    <property type="match status" value="1"/>
</dbReference>
<comment type="caution">
    <text evidence="3">The sequence shown here is derived from an EMBL/GenBank/DDBJ whole genome shotgun (WGS) entry which is preliminary data.</text>
</comment>
<dbReference type="GO" id="GO:0008270">
    <property type="term" value="F:zinc ion binding"/>
    <property type="evidence" value="ECO:0007669"/>
    <property type="project" value="UniProtKB-KW"/>
</dbReference>
<dbReference type="InterPro" id="IPR018289">
    <property type="entry name" value="MULE_transposase_dom"/>
</dbReference>
<dbReference type="Pfam" id="PF03101">
    <property type="entry name" value="FAR1"/>
    <property type="match status" value="1"/>
</dbReference>
<dbReference type="PANTHER" id="PTHR47718">
    <property type="entry name" value="OS01G0519700 PROTEIN"/>
    <property type="match status" value="1"/>
</dbReference>
<accession>A0A834WDQ3</accession>
<protein>
    <submittedName>
        <fullName evidence="3">Protein FAR1-RELATED SEQUENCE 5-like</fullName>
    </submittedName>
</protein>
<evidence type="ECO:0000313" key="4">
    <source>
        <dbReference type="Proteomes" id="UP000634136"/>
    </source>
</evidence>
<keyword evidence="4" id="KW-1185">Reference proteome</keyword>
<evidence type="ECO:0000259" key="2">
    <source>
        <dbReference type="PROSITE" id="PS50966"/>
    </source>
</evidence>
<sequence length="875" mass="99551">MSSSSISQALEPFPSPIINATVAQRHRRTSYCRSSTPLHLLLPVINAAAPAARRSSSITVIAVTLMDAQISTSSNLLDNKISAEPSFENEVTESDLTPYVGMEFETEEHAYRFYNAYAGFIGFSVRKHWTNKSRLDQITILSQKFVCFKEGFKKKRDCEAKRVHKDIRTGCLAQMIVGRQPNGKYVVTYFEKQHNHALATPRSRHKLPSQRKLSAAQATQIELANQSGIRQKLIFEFMSRQVGGRENVGCTLKDSRQSENPSFFYDIQLDAEDQITNIFWADAEMVVDYVCFGDVVSFDTTYRTNKNRRPFAPFVGFNHHRQTVIFGAALLYDETAESFEWLFKTFLKAMCGKKPKTIFTNQDAAMAKAISMVLPDSYHRLCTWHLFQNALKNVNHAFKKSDSFASDLRCCIYDYEYEDEFLNAWESILDKHDLRQNKWMQDLFQKKEKRASVYGRHTFSAGATSTQLSESFNGRLRGYMKSTFNVFDFFKNFERLLEDMRYKEIDAKYDMSQKMPPLNLDILLLKSARNIYTPTIYHQVLEEYEKSCNMIFKEYNQVSTLFGYKVCLLDHPREHNVTFNSEDESVVCSCKKIEFIGILCGHALHVLHHWNKIVIPEKYILKRWTKNARSGCVMDNNGRIIKEDPNLAVSNRFKDLSRNAVQIASKAAKSDDASRFFSKKLVELSMEIDKIFTSVYSSDHHEQGEETNAIEKNVIQVKGMKKKDGLSRVKGRPKSCVEKPKKKRCSQVLTPSSELVYHVPTSAVVLQFAALTAMLKQTSECIPLVIRVRKELQTLNSENESGLPAMTVTDDERRAAGAAALMTGDLSLAASAFVPLGALSRAPPQTVIYGKSTLPSLLRLVPSLVALYDIHPKAK</sequence>